<protein>
    <submittedName>
        <fullName evidence="2">PEP-CTERM sorting domain-containing protein</fullName>
    </submittedName>
</protein>
<evidence type="ECO:0000256" key="1">
    <source>
        <dbReference type="SAM" id="SignalP"/>
    </source>
</evidence>
<dbReference type="InterPro" id="IPR027828">
    <property type="entry name" value="DUF4465"/>
</dbReference>
<comment type="caution">
    <text evidence="2">The sequence shown here is derived from an EMBL/GenBank/DDBJ whole genome shotgun (WGS) entry which is preliminary data.</text>
</comment>
<dbReference type="Proteomes" id="UP000238322">
    <property type="component" value="Unassembled WGS sequence"/>
</dbReference>
<reference evidence="2 3" key="1">
    <citation type="submission" date="2018-02" db="EMBL/GenBank/DDBJ databases">
        <title>Comparative genomes isolates from brazilian mangrove.</title>
        <authorList>
            <person name="Araujo J.E."/>
            <person name="Taketani R.G."/>
            <person name="Silva M.C.P."/>
            <person name="Loureco M.V."/>
            <person name="Andreote F.D."/>
        </authorList>
    </citation>
    <scope>NUCLEOTIDE SEQUENCE [LARGE SCALE GENOMIC DNA]</scope>
    <source>
        <strain evidence="2 3">Hex-1 MGV</strain>
    </source>
</reference>
<keyword evidence="1" id="KW-0732">Signal</keyword>
<organism evidence="2 3">
    <name type="scientific">Blastopirellula marina</name>
    <dbReference type="NCBI Taxonomy" id="124"/>
    <lineage>
        <taxon>Bacteria</taxon>
        <taxon>Pseudomonadati</taxon>
        <taxon>Planctomycetota</taxon>
        <taxon>Planctomycetia</taxon>
        <taxon>Pirellulales</taxon>
        <taxon>Pirellulaceae</taxon>
        <taxon>Blastopirellula</taxon>
    </lineage>
</organism>
<evidence type="ECO:0000313" key="2">
    <source>
        <dbReference type="EMBL" id="PQO32651.1"/>
    </source>
</evidence>
<dbReference type="InterPro" id="IPR013424">
    <property type="entry name" value="Ice-binding_C"/>
</dbReference>
<dbReference type="Pfam" id="PF14717">
    <property type="entry name" value="DUF4465"/>
    <property type="match status" value="1"/>
</dbReference>
<name>A0A2S8FKH4_9BACT</name>
<accession>A0A2S8FKH4</accession>
<dbReference type="Gene3D" id="2.60.120.1350">
    <property type="entry name" value="Protein of unknown function DUF4465"/>
    <property type="match status" value="1"/>
</dbReference>
<feature type="chain" id="PRO_5015585175" evidence="1">
    <location>
        <begin position="19"/>
        <end position="296"/>
    </location>
</feature>
<sequence length="296" mass="30834">MRIIATLMLLFLVSHAQAAMVIDFESLPVAGGGYYNGDVSDGAPFRDSYTTLGSGPGLYGGTEYAQVWTSGGVEFSNTFNADYGSWSGWSWSNVADATTPGYSNQYASFAGGGSDGAGGAIAGGKYAVGFGSGTINLPGNASLKSMDITNATYAGLSMRDGDGFSKAFGGTSGNDPDYFNVVFTGFDGFDGTGSEIGSQTVALADFTFADNSQDYILSDWLNVDLSSLGAARSIAFSFESSDSSIYGINTPVYFAMDNLTITTVPEPSTLMLVGSFAAATGLFRLSRRKRIANGDR</sequence>
<dbReference type="OrthoDB" id="8562952at2"/>
<dbReference type="EMBL" id="PUHY01000012">
    <property type="protein sequence ID" value="PQO32651.1"/>
    <property type="molecule type" value="Genomic_DNA"/>
</dbReference>
<dbReference type="RefSeq" id="WP_105331662.1">
    <property type="nucleotide sequence ID" value="NZ_PUHY01000012.1"/>
</dbReference>
<dbReference type="NCBIfam" id="TIGR02595">
    <property type="entry name" value="PEP_CTERM"/>
    <property type="match status" value="1"/>
</dbReference>
<evidence type="ECO:0000313" key="3">
    <source>
        <dbReference type="Proteomes" id="UP000238322"/>
    </source>
</evidence>
<proteinExistence type="predicted"/>
<dbReference type="AlphaFoldDB" id="A0A2S8FKH4"/>
<gene>
    <name evidence="2" type="ORF">C5Y83_20835</name>
</gene>
<feature type="signal peptide" evidence="1">
    <location>
        <begin position="1"/>
        <end position="18"/>
    </location>
</feature>